<comment type="caution">
    <text evidence="5">The sequence shown here is derived from an EMBL/GenBank/DDBJ whole genome shotgun (WGS) entry which is preliminary data.</text>
</comment>
<dbReference type="PANTHER" id="PTHR33175:SF3">
    <property type="entry name" value="DNA-BINDING PROTEIN HU-BETA"/>
    <property type="match status" value="1"/>
</dbReference>
<evidence type="ECO:0000313" key="5">
    <source>
        <dbReference type="EMBL" id="OYQ12315.1"/>
    </source>
</evidence>
<dbReference type="PANTHER" id="PTHR33175">
    <property type="entry name" value="DNA-BINDING PROTEIN HU"/>
    <property type="match status" value="1"/>
</dbReference>
<dbReference type="PROSITE" id="PS00045">
    <property type="entry name" value="HISTONE_LIKE"/>
    <property type="match status" value="1"/>
</dbReference>
<dbReference type="InterPro" id="IPR000119">
    <property type="entry name" value="Hist_DNA-bd"/>
</dbReference>
<name>A0AAP7ZKK8_RALSL</name>
<dbReference type="GO" id="GO:0030527">
    <property type="term" value="F:structural constituent of chromatin"/>
    <property type="evidence" value="ECO:0007669"/>
    <property type="project" value="InterPro"/>
</dbReference>
<evidence type="ECO:0000313" key="6">
    <source>
        <dbReference type="Proteomes" id="UP000216164"/>
    </source>
</evidence>
<dbReference type="Gene3D" id="4.10.520.10">
    <property type="entry name" value="IHF-like DNA-binding proteins"/>
    <property type="match status" value="1"/>
</dbReference>
<dbReference type="EMBL" id="NCTK01000001">
    <property type="protein sequence ID" value="OYQ12315.1"/>
    <property type="molecule type" value="Genomic_DNA"/>
</dbReference>
<accession>A0AAP7ZKK8</accession>
<gene>
    <name evidence="5" type="ORF">B7R77_02955</name>
</gene>
<comment type="similarity">
    <text evidence="1 4">Belongs to the bacterial histone-like protein family.</text>
</comment>
<protein>
    <submittedName>
        <fullName evidence="5">Integration host factor</fullName>
    </submittedName>
</protein>
<dbReference type="InterPro" id="IPR020816">
    <property type="entry name" value="Histone-like_DNA-bd_CS"/>
</dbReference>
<dbReference type="Pfam" id="PF00216">
    <property type="entry name" value="Bac_DNA_binding"/>
    <property type="match status" value="1"/>
</dbReference>
<keyword evidence="3" id="KW-0238">DNA-binding</keyword>
<dbReference type="GO" id="GO:0030261">
    <property type="term" value="P:chromosome condensation"/>
    <property type="evidence" value="ECO:0007669"/>
    <property type="project" value="UniProtKB-KW"/>
</dbReference>
<organism evidence="5 6">
    <name type="scientific">Ralstonia solanacearum K60</name>
    <dbReference type="NCBI Taxonomy" id="1091042"/>
    <lineage>
        <taxon>Bacteria</taxon>
        <taxon>Pseudomonadati</taxon>
        <taxon>Pseudomonadota</taxon>
        <taxon>Betaproteobacteria</taxon>
        <taxon>Burkholderiales</taxon>
        <taxon>Burkholderiaceae</taxon>
        <taxon>Ralstonia</taxon>
        <taxon>Ralstonia solanacearum species complex</taxon>
    </lineage>
</organism>
<keyword evidence="2" id="KW-0226">DNA condensation</keyword>
<dbReference type="AlphaFoldDB" id="A0AAP7ZKK8"/>
<dbReference type="GO" id="GO:0003677">
    <property type="term" value="F:DNA binding"/>
    <property type="evidence" value="ECO:0007669"/>
    <property type="project" value="UniProtKB-KW"/>
</dbReference>
<evidence type="ECO:0000256" key="2">
    <source>
        <dbReference type="ARBA" id="ARBA00023067"/>
    </source>
</evidence>
<dbReference type="SMART" id="SM00411">
    <property type="entry name" value="BHL"/>
    <property type="match status" value="1"/>
</dbReference>
<sequence length="90" mass="9243">MNKSELIAHIATETGMTKQSCAEAVDAVLNGIKTGLVNDGAVTIVGFGTFSVGERAARVGRNPRTGEEVEIAAARVPKFKAGSDLKAAVA</sequence>
<evidence type="ECO:0000256" key="3">
    <source>
        <dbReference type="ARBA" id="ARBA00023125"/>
    </source>
</evidence>
<dbReference type="RefSeq" id="WP_003268736.1">
    <property type="nucleotide sequence ID" value="NZ_NCTK01000001.1"/>
</dbReference>
<evidence type="ECO:0000256" key="1">
    <source>
        <dbReference type="ARBA" id="ARBA00010529"/>
    </source>
</evidence>
<reference evidence="5 6" key="1">
    <citation type="submission" date="2017-04" db="EMBL/GenBank/DDBJ databases">
        <title>Genome Announcement: Closed genomes of Ralstonia solanacearum strains K60, UW551, and UW700.</title>
        <authorList>
            <person name="Hayes M."/>
            <person name="Macintyre A.M."/>
            <person name="Allen C."/>
        </authorList>
    </citation>
    <scope>NUCLEOTIDE SEQUENCE [LARGE SCALE GENOMIC DNA]</scope>
    <source>
        <strain evidence="5 6">UW25</strain>
    </source>
</reference>
<evidence type="ECO:0000256" key="4">
    <source>
        <dbReference type="RuleBase" id="RU003939"/>
    </source>
</evidence>
<dbReference type="CDD" id="cd13831">
    <property type="entry name" value="HU"/>
    <property type="match status" value="1"/>
</dbReference>
<dbReference type="Proteomes" id="UP000216164">
    <property type="component" value="Unassembled WGS sequence"/>
</dbReference>
<dbReference type="InterPro" id="IPR010992">
    <property type="entry name" value="IHF-like_DNA-bd_dom_sf"/>
</dbReference>
<dbReference type="PRINTS" id="PR01727">
    <property type="entry name" value="DNABINDINGHU"/>
</dbReference>
<proteinExistence type="inferred from homology"/>
<dbReference type="SUPFAM" id="SSF47729">
    <property type="entry name" value="IHF-like DNA-binding proteins"/>
    <property type="match status" value="1"/>
</dbReference>